<gene>
    <name evidence="2" type="ORF">F0U60_33280</name>
</gene>
<feature type="domain" description="CHAT" evidence="1">
    <location>
        <begin position="696"/>
        <end position="972"/>
    </location>
</feature>
<keyword evidence="3" id="KW-1185">Reference proteome</keyword>
<dbReference type="InterPro" id="IPR024983">
    <property type="entry name" value="CHAT_dom"/>
</dbReference>
<accession>A0ABY9WZB5</accession>
<dbReference type="InterPro" id="IPR011990">
    <property type="entry name" value="TPR-like_helical_dom_sf"/>
</dbReference>
<evidence type="ECO:0000313" key="2">
    <source>
        <dbReference type="EMBL" id="WNG48454.1"/>
    </source>
</evidence>
<dbReference type="RefSeq" id="WP_395805995.1">
    <property type="nucleotide sequence ID" value="NZ_CP043494.1"/>
</dbReference>
<sequence length="973" mass="109469">MLFSELTGDGFAWLWETAQAREREHDDSGAAQAYAELLRLHLQSRRSPKPYLLVRIARSLFRVELFSPAGRLLDAVRTLLVEKKDDPGVFWVDLRRCELALLSSNRFRAARVLARASDARGPLGRVGPRHLHELEQRLSALSWPSVSSQELAQARLDARVMLSRLWASSGRFLPAIEMLRRALSDAHWRELVYRREGLFLLMAEHYLDRGDLASAEWLITRHLEPREGAPLPSTSDAFRWKVLQVRLSCLRGRFGKARHLMVRLLRDSEQEGAPEDVLQASWWLAQCLLFLNRTREVESLIQRSQERLAQTEAGRVWAARFESLRESMERRRRAANEELIRPFAPEETASLRFMDADPLGNGAAGVGSRGVHGAPAVQRTRERFAEDWARLANQVMENLEDGTSSGAIHALAALERLAARTDSSRLVGRTYFHEGLVAYYRGELEEAKTFFSHAVETAHTQGCVFDEWQALGFLAWTCARLGEDASYADCAQRARVLLDGLVADMDAEDRIFFRLNKWSAQDEYLAALARAVPREVPSHASRFSRWRGRREIERATLEVYRALSCLTGWDVERRLEEPGEEGEEAPSRASTPSQVEAWVRTQLQLPVHGRAGRASLRGLDDSRWLLWHIPRSVAVLHFYVMADRTLTFVLGQRRIELHTLPLSRERLWRCALEVLDEIPRQVRPFLRGAEAVERSLKALSSALELEQLLGGLPSYVERLVIIPHDVLANLPFPALFLGGSHLCERFACSLMPHLGWLSSWRHRRARPLKVRKFLGVGVSTYAGVDLGPLPGAVDEPGELAPITSAPHAVVLKDDGAGLENVTQLLESTEWAHLACHGRFEPEAPHRSCLYLGREEGRSSVLSLARVQQLRLDRLRLAVLASCWSSSASTLPGNELVCIPAAFLRAGSSAVVASLWEVDNVLALPFMKQVYAEIAQHGVAAGLARAQRRWAREAPSEEARATFFWGGYLAYGNG</sequence>
<proteinExistence type="predicted"/>
<dbReference type="EMBL" id="CP043494">
    <property type="protein sequence ID" value="WNG48454.1"/>
    <property type="molecule type" value="Genomic_DNA"/>
</dbReference>
<evidence type="ECO:0000313" key="3">
    <source>
        <dbReference type="Proteomes" id="UP001611383"/>
    </source>
</evidence>
<evidence type="ECO:0000259" key="1">
    <source>
        <dbReference type="Pfam" id="PF12770"/>
    </source>
</evidence>
<reference evidence="2 3" key="1">
    <citation type="submission" date="2019-08" db="EMBL/GenBank/DDBJ databases">
        <title>Archangium and Cystobacter genomes.</title>
        <authorList>
            <person name="Chen I.-C.K."/>
            <person name="Wielgoss S."/>
        </authorList>
    </citation>
    <scope>NUCLEOTIDE SEQUENCE [LARGE SCALE GENOMIC DNA]</scope>
    <source>
        <strain evidence="2 3">Cbm 6</strain>
    </source>
</reference>
<name>A0ABY9WZB5_9BACT</name>
<protein>
    <submittedName>
        <fullName evidence="2">CHAT domain-containing protein</fullName>
    </submittedName>
</protein>
<dbReference type="Pfam" id="PF12770">
    <property type="entry name" value="CHAT"/>
    <property type="match status" value="1"/>
</dbReference>
<dbReference type="Proteomes" id="UP001611383">
    <property type="component" value="Chromosome"/>
</dbReference>
<organism evidence="2 3">
    <name type="scientific">Archangium minus</name>
    <dbReference type="NCBI Taxonomy" id="83450"/>
    <lineage>
        <taxon>Bacteria</taxon>
        <taxon>Pseudomonadati</taxon>
        <taxon>Myxococcota</taxon>
        <taxon>Myxococcia</taxon>
        <taxon>Myxococcales</taxon>
        <taxon>Cystobacterineae</taxon>
        <taxon>Archangiaceae</taxon>
        <taxon>Archangium</taxon>
    </lineage>
</organism>
<dbReference type="Gene3D" id="1.25.40.10">
    <property type="entry name" value="Tetratricopeptide repeat domain"/>
    <property type="match status" value="1"/>
</dbReference>